<accession>A0A5N5QB56</accession>
<evidence type="ECO:0000313" key="8">
    <source>
        <dbReference type="EMBL" id="KAB5588658.1"/>
    </source>
</evidence>
<gene>
    <name evidence="8" type="ORF">CTheo_7896</name>
</gene>
<dbReference type="Gene3D" id="2.40.70.10">
    <property type="entry name" value="Acid Proteases"/>
    <property type="match status" value="2"/>
</dbReference>
<dbReference type="InterPro" id="IPR001461">
    <property type="entry name" value="Aspartic_peptidase_A1"/>
</dbReference>
<sequence length="819" mass="91786">MSTASFAKPRPPTPRPSLKRSLTSLMNSFTRKSRGKISRRASVGSQVTVPRRPTQVRFPSQSYSRPQTPRVEIVESGGVALVEAQDAFTNSRRPVWTRILWSVPSEHDSGVRKIISKLGQKEVAEGLASLGVRKYLETGRGAIFCNAHSNLGSTSKLVVDWITFRDTQKTRDKMLQRDVLSNDPSSSVLIYVFITLQDKRSVAIWRKRVPLSVNILARNSVAISSKKRELQSIEAGSHLNTERYSPANEDVSPVGELRTCTTASADHNYPLAKMGNLGKARRLAEPTLILSPIPSHEGFSVHAARNTRYRPNGPQDYAKCIRKYRIGGTTCTPFFFDLHKGCVCRHQQREAIDTYGNISGNVRVPAVNLDPDDGMTVVQAKDIQNDTEYACPVTIGNPGVTLILDFDTGSSDFWVWSSEFRASRKDLENHNIYDPRRSSSSEKLPGETWEIHYGDGSHASGDVHLDTVTIGDITIKRQAVEVSQRLSDQFLQGGSDGLLGLAFPKLNTVRPHQQKTPMQNMVEQGLVKDPIFTVKLDKHDSRGFYTFGYIDSSVHSSKLYWQPVIPDNGWWEVPSAYVRIGKHIYDRGWQNTAIIVSPFTPYISTLIDDRESRQDTGTTLILLDDETIELLYSQIPGARLDRNIGGYIFPTKARVPSLAFCVGYWLFTIPSSDLAFSDAGNGMSFGAIQSRGQNAQDILGDDPGRTGFRPYPSFMDWRWLLPPAITFILRRNRNPQVKRASSSPILPTIAAHEFIWRLHWRGRTFAFDPEAFPSMLPTVPSIGQKDLETYVLLFNLDSYAILLITDALQCATQDWRDNM</sequence>
<dbReference type="CDD" id="cd06097">
    <property type="entry name" value="Aspergillopepsin_like"/>
    <property type="match status" value="1"/>
</dbReference>
<comment type="similarity">
    <text evidence="1">Belongs to the peptidase A1 family.</text>
</comment>
<proteinExistence type="inferred from homology"/>
<dbReference type="GO" id="GO:0004190">
    <property type="term" value="F:aspartic-type endopeptidase activity"/>
    <property type="evidence" value="ECO:0007669"/>
    <property type="project" value="UniProtKB-KW"/>
</dbReference>
<dbReference type="InterPro" id="IPR058258">
    <property type="entry name" value="CcmS-like"/>
</dbReference>
<evidence type="ECO:0000256" key="6">
    <source>
        <dbReference type="SAM" id="MobiDB-lite"/>
    </source>
</evidence>
<dbReference type="PROSITE" id="PS51767">
    <property type="entry name" value="PEPTIDASE_A1"/>
    <property type="match status" value="1"/>
</dbReference>
<dbReference type="InterPro" id="IPR034163">
    <property type="entry name" value="Aspergillopepsin-like_cat_dom"/>
</dbReference>
<evidence type="ECO:0000256" key="3">
    <source>
        <dbReference type="ARBA" id="ARBA00022750"/>
    </source>
</evidence>
<feature type="region of interest" description="Disordered" evidence="6">
    <location>
        <begin position="1"/>
        <end position="22"/>
    </location>
</feature>
<reference evidence="8 9" key="1">
    <citation type="journal article" date="2019" name="Fungal Biol. Biotechnol.">
        <title>Draft genome sequence of fastidious pathogen Ceratobasidium theobromae, which causes vascular-streak dieback in Theobroma cacao.</title>
        <authorList>
            <person name="Ali S.S."/>
            <person name="Asman A."/>
            <person name="Shao J."/>
            <person name="Firmansyah A.P."/>
            <person name="Susilo A.W."/>
            <person name="Rosmana A."/>
            <person name="McMahon P."/>
            <person name="Junaid M."/>
            <person name="Guest D."/>
            <person name="Kheng T.Y."/>
            <person name="Meinhardt L.W."/>
            <person name="Bailey B.A."/>
        </authorList>
    </citation>
    <scope>NUCLEOTIDE SEQUENCE [LARGE SCALE GENOMIC DNA]</scope>
    <source>
        <strain evidence="8 9">CT2</strain>
    </source>
</reference>
<evidence type="ECO:0000256" key="1">
    <source>
        <dbReference type="ARBA" id="ARBA00007447"/>
    </source>
</evidence>
<dbReference type="EMBL" id="SSOP01000396">
    <property type="protein sequence ID" value="KAB5588658.1"/>
    <property type="molecule type" value="Genomic_DNA"/>
</dbReference>
<comment type="caution">
    <text evidence="8">The sequence shown here is derived from an EMBL/GenBank/DDBJ whole genome shotgun (WGS) entry which is preliminary data.</text>
</comment>
<feature type="active site" evidence="5">
    <location>
        <position position="407"/>
    </location>
</feature>
<dbReference type="FunFam" id="2.40.70.10:FF:000026">
    <property type="entry name" value="Endothiapepsin"/>
    <property type="match status" value="1"/>
</dbReference>
<dbReference type="Pfam" id="PF26617">
    <property type="entry name" value="CcmS-like"/>
    <property type="match status" value="1"/>
</dbReference>
<evidence type="ECO:0000256" key="4">
    <source>
        <dbReference type="ARBA" id="ARBA00022801"/>
    </source>
</evidence>
<evidence type="ECO:0000259" key="7">
    <source>
        <dbReference type="PROSITE" id="PS51767"/>
    </source>
</evidence>
<dbReference type="PANTHER" id="PTHR47966">
    <property type="entry name" value="BETA-SITE APP-CLEAVING ENZYME, ISOFORM A-RELATED"/>
    <property type="match status" value="1"/>
</dbReference>
<protein>
    <recommendedName>
        <fullName evidence="7">Peptidase A1 domain-containing protein</fullName>
    </recommendedName>
</protein>
<keyword evidence="9" id="KW-1185">Reference proteome</keyword>
<keyword evidence="4" id="KW-0378">Hydrolase</keyword>
<dbReference type="SUPFAM" id="SSF50630">
    <property type="entry name" value="Acid proteases"/>
    <property type="match status" value="1"/>
</dbReference>
<dbReference type="AlphaFoldDB" id="A0A5N5QB56"/>
<feature type="domain" description="Peptidase A1" evidence="7">
    <location>
        <begin position="389"/>
        <end position="722"/>
    </location>
</feature>
<dbReference type="GO" id="GO:0006508">
    <property type="term" value="P:proteolysis"/>
    <property type="evidence" value="ECO:0007669"/>
    <property type="project" value="UniProtKB-KW"/>
</dbReference>
<name>A0A5N5QB56_9AGAM</name>
<dbReference type="Proteomes" id="UP000383932">
    <property type="component" value="Unassembled WGS sequence"/>
</dbReference>
<keyword evidence="2" id="KW-0645">Protease</keyword>
<dbReference type="InterPro" id="IPR021109">
    <property type="entry name" value="Peptidase_aspartic_dom_sf"/>
</dbReference>
<dbReference type="PRINTS" id="PR00792">
    <property type="entry name" value="PEPSIN"/>
</dbReference>
<dbReference type="OrthoDB" id="2747330at2759"/>
<dbReference type="InterPro" id="IPR033121">
    <property type="entry name" value="PEPTIDASE_A1"/>
</dbReference>
<evidence type="ECO:0000256" key="5">
    <source>
        <dbReference type="PIRSR" id="PIRSR601461-1"/>
    </source>
</evidence>
<feature type="active site" evidence="5">
    <location>
        <position position="615"/>
    </location>
</feature>
<keyword evidence="3" id="KW-0064">Aspartyl protease</keyword>
<organism evidence="8 9">
    <name type="scientific">Ceratobasidium theobromae</name>
    <dbReference type="NCBI Taxonomy" id="1582974"/>
    <lineage>
        <taxon>Eukaryota</taxon>
        <taxon>Fungi</taxon>
        <taxon>Dikarya</taxon>
        <taxon>Basidiomycota</taxon>
        <taxon>Agaricomycotina</taxon>
        <taxon>Agaricomycetes</taxon>
        <taxon>Cantharellales</taxon>
        <taxon>Ceratobasidiaceae</taxon>
        <taxon>Ceratobasidium</taxon>
    </lineage>
</organism>
<evidence type="ECO:0000256" key="2">
    <source>
        <dbReference type="ARBA" id="ARBA00022670"/>
    </source>
</evidence>
<evidence type="ECO:0000313" key="9">
    <source>
        <dbReference type="Proteomes" id="UP000383932"/>
    </source>
</evidence>
<dbReference type="Pfam" id="PF00026">
    <property type="entry name" value="Asp"/>
    <property type="match status" value="1"/>
</dbReference>
<dbReference type="PANTHER" id="PTHR47966:SF1">
    <property type="entry name" value="ASPARTYL PROTEINASE"/>
    <property type="match status" value="1"/>
</dbReference>